<keyword evidence="1" id="KW-0812">Transmembrane</keyword>
<evidence type="ECO:0000313" key="3">
    <source>
        <dbReference type="Proteomes" id="UP001596087"/>
    </source>
</evidence>
<accession>A0ABW0BER8</accession>
<feature type="transmembrane region" description="Helical" evidence="1">
    <location>
        <begin position="161"/>
        <end position="194"/>
    </location>
</feature>
<gene>
    <name evidence="2" type="ORF">ACFPGP_03540</name>
</gene>
<keyword evidence="1" id="KW-1133">Transmembrane helix</keyword>
<dbReference type="Proteomes" id="UP001596087">
    <property type="component" value="Unassembled WGS sequence"/>
</dbReference>
<feature type="transmembrane region" description="Helical" evidence="1">
    <location>
        <begin position="126"/>
        <end position="149"/>
    </location>
</feature>
<keyword evidence="3" id="KW-1185">Reference proteome</keyword>
<feature type="transmembrane region" description="Helical" evidence="1">
    <location>
        <begin position="79"/>
        <end position="106"/>
    </location>
</feature>
<keyword evidence="1" id="KW-0472">Membrane</keyword>
<dbReference type="EMBL" id="JBHSKD010000004">
    <property type="protein sequence ID" value="MFC5175731.1"/>
    <property type="molecule type" value="Genomic_DNA"/>
</dbReference>
<reference evidence="3" key="1">
    <citation type="journal article" date="2019" name="Int. J. Syst. Evol. Microbiol.">
        <title>The Global Catalogue of Microorganisms (GCM) 10K type strain sequencing project: providing services to taxonomists for standard genome sequencing and annotation.</title>
        <authorList>
            <consortium name="The Broad Institute Genomics Platform"/>
            <consortium name="The Broad Institute Genome Sequencing Center for Infectious Disease"/>
            <person name="Wu L."/>
            <person name="Ma J."/>
        </authorList>
    </citation>
    <scope>NUCLEOTIDE SEQUENCE [LARGE SCALE GENOMIC DNA]</scope>
    <source>
        <strain evidence="3">DFY41</strain>
    </source>
</reference>
<comment type="caution">
    <text evidence="2">The sequence shown here is derived from an EMBL/GenBank/DDBJ whole genome shotgun (WGS) entry which is preliminary data.</text>
</comment>
<proteinExistence type="predicted"/>
<evidence type="ECO:0000256" key="1">
    <source>
        <dbReference type="SAM" id="Phobius"/>
    </source>
</evidence>
<feature type="transmembrane region" description="Helical" evidence="1">
    <location>
        <begin position="12"/>
        <end position="33"/>
    </location>
</feature>
<evidence type="ECO:0000313" key="2">
    <source>
        <dbReference type="EMBL" id="MFC5175731.1"/>
    </source>
</evidence>
<protein>
    <recommendedName>
        <fullName evidence="4">DUF4386 family protein</fullName>
    </recommendedName>
</protein>
<sequence length="208" mass="20846">MRVDWVPYSAASLVAGAAALAVALVLVPAPGAVLPPYDTAADVQWVVVACLVLLAAVLLLGGLPVTLTLMPGRRRRRLALVAVGLLTAGCLSLAGYAMALVVARAFVVEGGTGEAAYDAALESPPIAFFATGGAVVFLAGLLLLAVALVRAGTVPRWMVVLLFAPVLLLPAGVLLAVPLAVAGTLALTVALAGLGIHANHRVAVPLSA</sequence>
<feature type="transmembrane region" description="Helical" evidence="1">
    <location>
        <begin position="45"/>
        <end position="67"/>
    </location>
</feature>
<name>A0ABW0BER8_9ACTN</name>
<organism evidence="2 3">
    <name type="scientific">Nocardioides taihuensis</name>
    <dbReference type="NCBI Taxonomy" id="1835606"/>
    <lineage>
        <taxon>Bacteria</taxon>
        <taxon>Bacillati</taxon>
        <taxon>Actinomycetota</taxon>
        <taxon>Actinomycetes</taxon>
        <taxon>Propionibacteriales</taxon>
        <taxon>Nocardioidaceae</taxon>
        <taxon>Nocardioides</taxon>
    </lineage>
</organism>
<evidence type="ECO:0008006" key="4">
    <source>
        <dbReference type="Google" id="ProtNLM"/>
    </source>
</evidence>
<dbReference type="RefSeq" id="WP_378586965.1">
    <property type="nucleotide sequence ID" value="NZ_JBHSKD010000004.1"/>
</dbReference>